<dbReference type="Proteomes" id="UP001497623">
    <property type="component" value="Unassembled WGS sequence"/>
</dbReference>
<evidence type="ECO:0000313" key="6">
    <source>
        <dbReference type="EMBL" id="CAL4070105.1"/>
    </source>
</evidence>
<dbReference type="InterPro" id="IPR047126">
    <property type="entry name" value="RNF141-like"/>
</dbReference>
<evidence type="ECO:0000256" key="4">
    <source>
        <dbReference type="PROSITE-ProRule" id="PRU00175"/>
    </source>
</evidence>
<evidence type="ECO:0000256" key="3">
    <source>
        <dbReference type="ARBA" id="ARBA00022833"/>
    </source>
</evidence>
<dbReference type="Gene3D" id="3.30.40.10">
    <property type="entry name" value="Zinc/RING finger domain, C3HC4 (zinc finger)"/>
    <property type="match status" value="1"/>
</dbReference>
<sequence>MGGCSLVGSLGMPARRPDMTSHLSVMTTITPSMILCQRTQGSSDHQCASTEPSGCSSGDCGNCLDECVICLERRPDVILPCAHAYCLPCIEQWWEYSNPPSQECTSSSSSAASIVYAMNVVDKTCPVCRESLKTTDDTWVLSEVPDNDQVNEEIRRALIGLAGEKDQPPG</sequence>
<dbReference type="InterPro" id="IPR001841">
    <property type="entry name" value="Znf_RING"/>
</dbReference>
<reference evidence="6 7" key="1">
    <citation type="submission" date="2024-05" db="EMBL/GenBank/DDBJ databases">
        <authorList>
            <person name="Wallberg A."/>
        </authorList>
    </citation>
    <scope>NUCLEOTIDE SEQUENCE [LARGE SCALE GENOMIC DNA]</scope>
</reference>
<dbReference type="EMBL" id="CAXKWB010003743">
    <property type="protein sequence ID" value="CAL4070105.1"/>
    <property type="molecule type" value="Genomic_DNA"/>
</dbReference>
<protein>
    <recommendedName>
        <fullName evidence="5">RING-type domain-containing protein</fullName>
    </recommendedName>
</protein>
<keyword evidence="1" id="KW-0479">Metal-binding</keyword>
<dbReference type="GO" id="GO:0008270">
    <property type="term" value="F:zinc ion binding"/>
    <property type="evidence" value="ECO:0007669"/>
    <property type="project" value="UniProtKB-KW"/>
</dbReference>
<evidence type="ECO:0000256" key="1">
    <source>
        <dbReference type="ARBA" id="ARBA00022723"/>
    </source>
</evidence>
<keyword evidence="2 4" id="KW-0863">Zinc-finger</keyword>
<dbReference type="PROSITE" id="PS00518">
    <property type="entry name" value="ZF_RING_1"/>
    <property type="match status" value="1"/>
</dbReference>
<evidence type="ECO:0000256" key="2">
    <source>
        <dbReference type="ARBA" id="ARBA00022771"/>
    </source>
</evidence>
<dbReference type="AlphaFoldDB" id="A0AAV2Q3P2"/>
<dbReference type="GO" id="GO:0004842">
    <property type="term" value="F:ubiquitin-protein transferase activity"/>
    <property type="evidence" value="ECO:0007669"/>
    <property type="project" value="TreeGrafter"/>
</dbReference>
<dbReference type="InterPro" id="IPR017907">
    <property type="entry name" value="Znf_RING_CS"/>
</dbReference>
<keyword evidence="7" id="KW-1185">Reference proteome</keyword>
<evidence type="ECO:0000259" key="5">
    <source>
        <dbReference type="PROSITE" id="PS50089"/>
    </source>
</evidence>
<dbReference type="Pfam" id="PF00097">
    <property type="entry name" value="zf-C3HC4"/>
    <property type="match status" value="1"/>
</dbReference>
<dbReference type="InterPro" id="IPR018957">
    <property type="entry name" value="Znf_C3HC4_RING-type"/>
</dbReference>
<gene>
    <name evidence="6" type="ORF">MNOR_LOCUS8181</name>
</gene>
<feature type="domain" description="RING-type" evidence="5">
    <location>
        <begin position="67"/>
        <end position="129"/>
    </location>
</feature>
<comment type="caution">
    <text evidence="6">The sequence shown here is derived from an EMBL/GenBank/DDBJ whole genome shotgun (WGS) entry which is preliminary data.</text>
</comment>
<proteinExistence type="predicted"/>
<feature type="non-terminal residue" evidence="6">
    <location>
        <position position="170"/>
    </location>
</feature>
<dbReference type="PANTHER" id="PTHR12109:SF3">
    <property type="entry name" value="RING FINGER PROTEIN 141"/>
    <property type="match status" value="1"/>
</dbReference>
<organism evidence="6 7">
    <name type="scientific">Meganyctiphanes norvegica</name>
    <name type="common">Northern krill</name>
    <name type="synonym">Thysanopoda norvegica</name>
    <dbReference type="NCBI Taxonomy" id="48144"/>
    <lineage>
        <taxon>Eukaryota</taxon>
        <taxon>Metazoa</taxon>
        <taxon>Ecdysozoa</taxon>
        <taxon>Arthropoda</taxon>
        <taxon>Crustacea</taxon>
        <taxon>Multicrustacea</taxon>
        <taxon>Malacostraca</taxon>
        <taxon>Eumalacostraca</taxon>
        <taxon>Eucarida</taxon>
        <taxon>Euphausiacea</taxon>
        <taxon>Euphausiidae</taxon>
        <taxon>Meganyctiphanes</taxon>
    </lineage>
</organism>
<dbReference type="GO" id="GO:0051865">
    <property type="term" value="P:protein autoubiquitination"/>
    <property type="evidence" value="ECO:0007669"/>
    <property type="project" value="TreeGrafter"/>
</dbReference>
<dbReference type="SMART" id="SM00184">
    <property type="entry name" value="RING"/>
    <property type="match status" value="1"/>
</dbReference>
<name>A0AAV2Q3P2_MEGNR</name>
<dbReference type="SUPFAM" id="SSF57850">
    <property type="entry name" value="RING/U-box"/>
    <property type="match status" value="1"/>
</dbReference>
<dbReference type="PROSITE" id="PS50089">
    <property type="entry name" value="ZF_RING_2"/>
    <property type="match status" value="1"/>
</dbReference>
<evidence type="ECO:0000313" key="7">
    <source>
        <dbReference type="Proteomes" id="UP001497623"/>
    </source>
</evidence>
<accession>A0AAV2Q3P2</accession>
<dbReference type="PANTHER" id="PTHR12109">
    <property type="entry name" value="RING FINGER PROTEIN 141-RELATED"/>
    <property type="match status" value="1"/>
</dbReference>
<dbReference type="InterPro" id="IPR013083">
    <property type="entry name" value="Znf_RING/FYVE/PHD"/>
</dbReference>
<keyword evidence="3" id="KW-0862">Zinc</keyword>